<gene>
    <name evidence="2" type="ORF">LOAG_17298</name>
</gene>
<protein>
    <submittedName>
        <fullName evidence="2">Uncharacterized protein</fullName>
    </submittedName>
</protein>
<reference evidence="2" key="1">
    <citation type="submission" date="2012-04" db="EMBL/GenBank/DDBJ databases">
        <title>The Genome Sequence of Loa loa.</title>
        <authorList>
            <consortium name="The Broad Institute Genome Sequencing Platform"/>
            <consortium name="Broad Institute Genome Sequencing Center for Infectious Disease"/>
            <person name="Nutman T.B."/>
            <person name="Fink D.L."/>
            <person name="Russ C."/>
            <person name="Young S."/>
            <person name="Zeng Q."/>
            <person name="Gargeya S."/>
            <person name="Alvarado L."/>
            <person name="Berlin A."/>
            <person name="Chapman S.B."/>
            <person name="Chen Z."/>
            <person name="Freedman E."/>
            <person name="Gellesch M."/>
            <person name="Goldberg J."/>
            <person name="Griggs A."/>
            <person name="Gujja S."/>
            <person name="Heilman E.R."/>
            <person name="Heiman D."/>
            <person name="Howarth C."/>
            <person name="Mehta T."/>
            <person name="Neiman D."/>
            <person name="Pearson M."/>
            <person name="Roberts A."/>
            <person name="Saif S."/>
            <person name="Shea T."/>
            <person name="Shenoy N."/>
            <person name="Sisk P."/>
            <person name="Stolte C."/>
            <person name="Sykes S."/>
            <person name="White J."/>
            <person name="Yandava C."/>
            <person name="Haas B."/>
            <person name="Henn M.R."/>
            <person name="Nusbaum C."/>
            <person name="Birren B."/>
        </authorList>
    </citation>
    <scope>NUCLEOTIDE SEQUENCE [LARGE SCALE GENOMIC DNA]</scope>
</reference>
<feature type="region of interest" description="Disordered" evidence="1">
    <location>
        <begin position="52"/>
        <end position="80"/>
    </location>
</feature>
<dbReference type="KEGG" id="loa:LOAG_17298"/>
<dbReference type="CTD" id="9944829"/>
<proteinExistence type="predicted"/>
<dbReference type="InParanoid" id="A0A1S0UJ29"/>
<dbReference type="RefSeq" id="XP_003142991.1">
    <property type="nucleotide sequence ID" value="XM_003142943.2"/>
</dbReference>
<evidence type="ECO:0000313" key="2">
    <source>
        <dbReference type="EMBL" id="EJD75585.1"/>
    </source>
</evidence>
<organism evidence="2">
    <name type="scientific">Loa loa</name>
    <name type="common">Eye worm</name>
    <name type="synonym">Filaria loa</name>
    <dbReference type="NCBI Taxonomy" id="7209"/>
    <lineage>
        <taxon>Eukaryota</taxon>
        <taxon>Metazoa</taxon>
        <taxon>Ecdysozoa</taxon>
        <taxon>Nematoda</taxon>
        <taxon>Chromadorea</taxon>
        <taxon>Rhabditida</taxon>
        <taxon>Spirurina</taxon>
        <taxon>Spiruromorpha</taxon>
        <taxon>Filarioidea</taxon>
        <taxon>Onchocercidae</taxon>
        <taxon>Loa</taxon>
    </lineage>
</organism>
<dbReference type="EMBL" id="JH712124">
    <property type="protein sequence ID" value="EJD75585.1"/>
    <property type="molecule type" value="Genomic_DNA"/>
</dbReference>
<name>A0A1S0UJ29_LOALO</name>
<sequence length="80" mass="9372">MDVSMLTYMHIGTKADVYNYVNTYKLAETFICTPTHRHTHTQTHTYTYKSTNTHTQTRTHARNHSFHKNDTELVDEEVVG</sequence>
<accession>A0A1S0UJ29</accession>
<dbReference type="GeneID" id="9944829"/>
<feature type="compositionally biased region" description="Basic residues" evidence="1">
    <location>
        <begin position="57"/>
        <end position="66"/>
    </location>
</feature>
<evidence type="ECO:0000256" key="1">
    <source>
        <dbReference type="SAM" id="MobiDB-lite"/>
    </source>
</evidence>
<dbReference type="AlphaFoldDB" id="A0A1S0UJ29"/>